<feature type="domain" description="Helicase C-terminal" evidence="13">
    <location>
        <begin position="853"/>
        <end position="1012"/>
    </location>
</feature>
<dbReference type="GO" id="GO:0008094">
    <property type="term" value="F:ATP-dependent activity, acting on DNA"/>
    <property type="evidence" value="ECO:0007669"/>
    <property type="project" value="TreeGrafter"/>
</dbReference>
<protein>
    <recommendedName>
        <fullName evidence="16">DNA excision repair protein ERCC-6</fullName>
    </recommendedName>
</protein>
<keyword evidence="15" id="KW-1185">Reference proteome</keyword>
<dbReference type="GO" id="GO:0005524">
    <property type="term" value="F:ATP binding"/>
    <property type="evidence" value="ECO:0007669"/>
    <property type="project" value="InterPro"/>
</dbReference>
<feature type="region of interest" description="Disordered" evidence="11">
    <location>
        <begin position="85"/>
        <end position="111"/>
    </location>
</feature>
<feature type="region of interest" description="Disordered" evidence="11">
    <location>
        <begin position="363"/>
        <end position="419"/>
    </location>
</feature>
<dbReference type="GO" id="GO:0016787">
    <property type="term" value="F:hydrolase activity"/>
    <property type="evidence" value="ECO:0007669"/>
    <property type="project" value="UniProtKB-KW"/>
</dbReference>
<dbReference type="InterPro" id="IPR038718">
    <property type="entry name" value="SNF2-like_sf"/>
</dbReference>
<keyword evidence="10" id="KW-0539">Nucleus</keyword>
<organism evidence="14 15">
    <name type="scientific">Brachionus calyciflorus</name>
    <dbReference type="NCBI Taxonomy" id="104777"/>
    <lineage>
        <taxon>Eukaryota</taxon>
        <taxon>Metazoa</taxon>
        <taxon>Spiralia</taxon>
        <taxon>Gnathifera</taxon>
        <taxon>Rotifera</taxon>
        <taxon>Eurotatoria</taxon>
        <taxon>Monogononta</taxon>
        <taxon>Pseudotrocha</taxon>
        <taxon>Ploima</taxon>
        <taxon>Brachionidae</taxon>
        <taxon>Brachionus</taxon>
    </lineage>
</organism>
<comment type="similarity">
    <text evidence="2">Belongs to the SNF2/RAD54 helicase family.</text>
</comment>
<evidence type="ECO:0000256" key="7">
    <source>
        <dbReference type="ARBA" id="ARBA00022840"/>
    </source>
</evidence>
<reference evidence="14" key="1">
    <citation type="submission" date="2021-02" db="EMBL/GenBank/DDBJ databases">
        <authorList>
            <person name="Nowell W R."/>
        </authorList>
    </citation>
    <scope>NUCLEOTIDE SEQUENCE</scope>
    <source>
        <strain evidence="14">Ploen Becks lab</strain>
    </source>
</reference>
<keyword evidence="4" id="KW-0227">DNA damage</keyword>
<evidence type="ECO:0000256" key="3">
    <source>
        <dbReference type="ARBA" id="ARBA00022741"/>
    </source>
</evidence>
<dbReference type="Pfam" id="PF25875">
    <property type="entry name" value="WHD_Rad26_CSB"/>
    <property type="match status" value="1"/>
</dbReference>
<dbReference type="Pfam" id="PF00271">
    <property type="entry name" value="Helicase_C"/>
    <property type="match status" value="1"/>
</dbReference>
<dbReference type="Gene3D" id="3.40.50.10810">
    <property type="entry name" value="Tandem AAA-ATPase domain"/>
    <property type="match status" value="1"/>
</dbReference>
<evidence type="ECO:0000259" key="13">
    <source>
        <dbReference type="PROSITE" id="PS51194"/>
    </source>
</evidence>
<evidence type="ECO:0000313" key="15">
    <source>
        <dbReference type="Proteomes" id="UP000663879"/>
    </source>
</evidence>
<evidence type="ECO:0000256" key="11">
    <source>
        <dbReference type="SAM" id="MobiDB-lite"/>
    </source>
</evidence>
<dbReference type="CDD" id="cd22254">
    <property type="entry name" value="CSB_WHD"/>
    <property type="match status" value="1"/>
</dbReference>
<evidence type="ECO:0000256" key="6">
    <source>
        <dbReference type="ARBA" id="ARBA00022806"/>
    </source>
</evidence>
<comment type="subcellular location">
    <subcellularLocation>
        <location evidence="1">Nucleus</location>
    </subcellularLocation>
</comment>
<dbReference type="InterPro" id="IPR049730">
    <property type="entry name" value="SNF2/RAD54-like_C"/>
</dbReference>
<feature type="compositionally biased region" description="Acidic residues" evidence="11">
    <location>
        <begin position="380"/>
        <end position="390"/>
    </location>
</feature>
<proteinExistence type="inferred from homology"/>
<dbReference type="Proteomes" id="UP000663879">
    <property type="component" value="Unassembled WGS sequence"/>
</dbReference>
<dbReference type="CDD" id="cd18000">
    <property type="entry name" value="DEXHc_ERCC6"/>
    <property type="match status" value="1"/>
</dbReference>
<evidence type="ECO:0000256" key="5">
    <source>
        <dbReference type="ARBA" id="ARBA00022801"/>
    </source>
</evidence>
<name>A0A813NF77_9BILA</name>
<feature type="compositionally biased region" description="Basic and acidic residues" evidence="11">
    <location>
        <begin position="85"/>
        <end position="95"/>
    </location>
</feature>
<dbReference type="GO" id="GO:0005634">
    <property type="term" value="C:nucleus"/>
    <property type="evidence" value="ECO:0007669"/>
    <property type="project" value="TreeGrafter"/>
</dbReference>
<dbReference type="Gene3D" id="3.40.50.300">
    <property type="entry name" value="P-loop containing nucleotide triphosphate hydrolases"/>
    <property type="match status" value="1"/>
</dbReference>
<dbReference type="InterPro" id="IPR058951">
    <property type="entry name" value="WHD_Rad26_CSB-like"/>
</dbReference>
<evidence type="ECO:0000256" key="1">
    <source>
        <dbReference type="ARBA" id="ARBA00004123"/>
    </source>
</evidence>
<evidence type="ECO:0000256" key="9">
    <source>
        <dbReference type="ARBA" id="ARBA00023204"/>
    </source>
</evidence>
<dbReference type="GO" id="GO:0006283">
    <property type="term" value="P:transcription-coupled nucleotide-excision repair"/>
    <property type="evidence" value="ECO:0007669"/>
    <property type="project" value="TreeGrafter"/>
</dbReference>
<keyword evidence="8" id="KW-0238">DNA-binding</keyword>
<dbReference type="SMART" id="SM00487">
    <property type="entry name" value="DEXDc"/>
    <property type="match status" value="1"/>
</dbReference>
<keyword evidence="6" id="KW-0347">Helicase</keyword>
<dbReference type="InterPro" id="IPR050496">
    <property type="entry name" value="SNF2_RAD54_helicase_repair"/>
</dbReference>
<dbReference type="FunFam" id="3.40.50.10810:FF:000042">
    <property type="entry name" value="SNF2 family helicase-like protein"/>
    <property type="match status" value="1"/>
</dbReference>
<feature type="compositionally biased region" description="Basic and acidic residues" evidence="11">
    <location>
        <begin position="1188"/>
        <end position="1203"/>
    </location>
</feature>
<evidence type="ECO:0000313" key="14">
    <source>
        <dbReference type="EMBL" id="CAF0737842.1"/>
    </source>
</evidence>
<evidence type="ECO:0000256" key="10">
    <source>
        <dbReference type="ARBA" id="ARBA00023242"/>
    </source>
</evidence>
<feature type="compositionally biased region" description="Low complexity" evidence="11">
    <location>
        <begin position="1204"/>
        <end position="1215"/>
    </location>
</feature>
<comment type="caution">
    <text evidence="14">The sequence shown here is derived from an EMBL/GenBank/DDBJ whole genome shotgun (WGS) entry which is preliminary data.</text>
</comment>
<keyword evidence="9" id="KW-0234">DNA repair</keyword>
<dbReference type="PROSITE" id="PS51194">
    <property type="entry name" value="HELICASE_CTER"/>
    <property type="match status" value="1"/>
</dbReference>
<dbReference type="InterPro" id="IPR001650">
    <property type="entry name" value="Helicase_C-like"/>
</dbReference>
<dbReference type="EMBL" id="CAJNOC010000279">
    <property type="protein sequence ID" value="CAF0737842.1"/>
    <property type="molecule type" value="Genomic_DNA"/>
</dbReference>
<sequence>MIDQEINQEKNTESRQIIFDSSESINDDFRVHIDQNLIKSSSSSLPDELKSLGVQCYNENDFEQGVLLQVDLKIAEYELNKAKKHLETKSKSKETKSKRKSDQLSSDNTEEFLEKQAVLESKLQTYKSYLNNDLIDDSDSNSNSNLEQLVKTGDITPFASIIKSNNSDNLKVKEKKITEKKSTSSKAKASSTDANDFDSFLMDLDKKKTETIIKNKQKLQEIKAKNLENELKKKEDAKNYRVTNSTDFDNFLSEFDTKPKAKITKEKSKESFKKPITKLKQIAAKNDKNNNSLNESIVVEKISKKPLLKKSESNLEDLLPKNTNEPTVDKISFMKLIEDSDSEEEKTVGSDFDKSLEIIPKLNRKSKQVQPSTSKKNDDEFNYDELEFDESSDKNDPDYDELSEISDTSSVEYDTEDESGFESYKKKKKRKKFKRTCMDDGDEDLYLERLAKLEQYENFVKSNEEKEDYEFGEDLEIEQSDENVFNNKMVVNNNKHYELETGLKIPEQIWNKLYKFQKTGVKWLWELHLQKCGGILGDEMGLGKTIQLISYLASLKYSKLKTDDSFYTGLGPVLIITPVTLIPQWVESFHTWWPYFKVCVLHEIGTYQESTKSKLIDKTFLSNGVLITTFSSLIIYDKALLTKNWHYVILDEGHKIRNPDAKITIVAKCFRTPHRIILSGSPIQNNLKELWSLFDFIFPGKLGTLPVFMENFSVPIVQGGYSNATDVQIQTAYKCASVLKDTIMPYLLRRVKSDVKMSINLPSKNEQVLFCRLSREQKEEYLRYLQSRECKYVLKSRNNIFKALIHLRKICNHVDLVTDQYFKSPHWSVDYFGDDLKKAGISGFYKRSGKMIVVDTLLKLWKKQEGRVLIFSQSRVMLDILESYITELNYTYRRMDGSTSAALRSKLVNEFNNNENIFIFLLTTKVGGLGLNLIGANKIIIFDPDWNPTNDLQARERSWRIGQTKSVTIFRLLTAGTIEEKIYHRQIFKQFLSNRVLKDPKQKRFFKTNDLHELFSFTSVDEKSTETSALFAGTGSEINLKQKKLDGTYVPNLEKIRKNKNKTQDDEKDKQSDDYVLSKLFKSKKSNGGKSFIHTAVQHDLIIENSEQDFVLIENEAERVACEAVRALKESRKYCKPAESGIPNLNGIKFGSKLKIPTHRESDDKKEPQFMGSRSLLERIKMRNQGIRNDETKSDSVETKQSDQNDQNLSLNSSNPVERTVNMSKLIIKYLTQYVDTYNRASSQQIADYFKDKLSKEDSIRFKTVLREICDLRRDLKTNIGYWSLRDEYLDIC</sequence>
<dbReference type="CDD" id="cd18793">
    <property type="entry name" value="SF2_C_SNF"/>
    <property type="match status" value="1"/>
</dbReference>
<gene>
    <name evidence="14" type="ORF">OXX778_LOCUS3223</name>
</gene>
<accession>A0A813NF77</accession>
<dbReference type="InterPro" id="IPR000330">
    <property type="entry name" value="SNF2_N"/>
</dbReference>
<evidence type="ECO:0008006" key="16">
    <source>
        <dbReference type="Google" id="ProtNLM"/>
    </source>
</evidence>
<feature type="domain" description="Helicase ATP-binding" evidence="12">
    <location>
        <begin position="525"/>
        <end position="700"/>
    </location>
</feature>
<keyword evidence="7" id="KW-0067">ATP-binding</keyword>
<keyword evidence="5" id="KW-0378">Hydrolase</keyword>
<evidence type="ECO:0000259" key="12">
    <source>
        <dbReference type="PROSITE" id="PS51192"/>
    </source>
</evidence>
<evidence type="ECO:0000256" key="8">
    <source>
        <dbReference type="ARBA" id="ARBA00023125"/>
    </source>
</evidence>
<dbReference type="InterPro" id="IPR027417">
    <property type="entry name" value="P-loop_NTPase"/>
</dbReference>
<dbReference type="PANTHER" id="PTHR45629">
    <property type="entry name" value="SNF2/RAD54 FAMILY MEMBER"/>
    <property type="match status" value="1"/>
</dbReference>
<dbReference type="SUPFAM" id="SSF52540">
    <property type="entry name" value="P-loop containing nucleoside triphosphate hydrolases"/>
    <property type="match status" value="2"/>
</dbReference>
<dbReference type="PROSITE" id="PS51192">
    <property type="entry name" value="HELICASE_ATP_BIND_1"/>
    <property type="match status" value="1"/>
</dbReference>
<dbReference type="Pfam" id="PF00176">
    <property type="entry name" value="SNF2-rel_dom"/>
    <property type="match status" value="1"/>
</dbReference>
<evidence type="ECO:0000256" key="2">
    <source>
        <dbReference type="ARBA" id="ARBA00007025"/>
    </source>
</evidence>
<dbReference type="InterPro" id="IPR014001">
    <property type="entry name" value="Helicase_ATP-bd"/>
</dbReference>
<keyword evidence="3" id="KW-0547">Nucleotide-binding</keyword>
<dbReference type="SMART" id="SM00490">
    <property type="entry name" value="HELICc"/>
    <property type="match status" value="1"/>
</dbReference>
<feature type="region of interest" description="Disordered" evidence="11">
    <location>
        <begin position="1183"/>
        <end position="1215"/>
    </location>
</feature>
<dbReference type="OrthoDB" id="413460at2759"/>
<dbReference type="PANTHER" id="PTHR45629:SF7">
    <property type="entry name" value="DNA EXCISION REPAIR PROTEIN ERCC-6-RELATED"/>
    <property type="match status" value="1"/>
</dbReference>
<evidence type="ECO:0000256" key="4">
    <source>
        <dbReference type="ARBA" id="ARBA00022763"/>
    </source>
</evidence>